<proteinExistence type="predicted"/>
<sequence length="1019" mass="117449">MPAFHCPHCRKPVKDPERLELHYSHSIDCREEEERLNRAITSERSEDELSDLPVAANELGGMADMLASASEPDRAENEGDAAVIADLGLLPAELELFERMNEALLNQNAPLRLDLDEAMADIELEVGAELPQPPPRANQRRFHGYATIEVHPNAARVYRWGFEDEQGENPVNDELRSKKIFEICEWLMRVGVSNTDRAEFLNFELNRDKIPFRTPSDMLKHIDSMEHGPEWTEFTLTVETDEGRETFVIYRRNPLEVIRYLIRQKRFKDHMGFGPERHWTITLDGRRIRVYSEMWTGDWWWRLQDLLGEGATLAPFILATDETNMTQLSGSKVAWPVYGSIGNISSHIRRRPSEHAMVLIGYLPIAKLNWITNNEERRQQRWNLYHSALSVILEPLRKAARNGEEMLCSDGWIRRVHPILATHLGDWPEMCLFGTCRKTGCPLCTAEDNMIEVFEPAARLRTKLEVLSAFRLAHGGYADMQGDLLLRPTWPYWGLHPWASGPGMIVPDILHQLWKGVFLDQIRPWWTKLIGTPEMDQRFACVPQYPSLQHFGSGLSVITQWSGNEARAVAKVFLGIIAGDTPEMGVEAARAVLDFTFRARQPQLDEDDLNCLDSDVRVFHATREIFITRQVYTGEDFNNFSKMHMMGHYAHQIREWGAPDGYNTEGPERLHIDYVKTPYHTTSGVNPEPQMTKHLQRIEALGIRRAELERDGTIKPRKRRYRPDDDADGLSDDSEDELEIAQLRGTATVDAQDNEQGALPRAREQEAYQPKPEVAIAREPTSPIVPVAAIIEDYGATGFLQALRLYFQIKHVDLAYIITQEPTFGVYHKFALIHPPLPFSPLGGSRRELVRACPARYGDHGIVKRAAFFDTVLIESDYSASGIYRYCPARVLVIFQLHRRLWKQHAEVMAYVELFEEFSPDTAEHHALPVTKPLYHGNQRARLVIPISDIRLTCHLSPDYARLRRRYPDRRWDSSTDILSFADRFYLSRHANYFFFALMDHWRRIDAHRRQQARQNIMD</sequence>
<evidence type="ECO:0000256" key="1">
    <source>
        <dbReference type="SAM" id="MobiDB-lite"/>
    </source>
</evidence>
<feature type="region of interest" description="Disordered" evidence="1">
    <location>
        <begin position="714"/>
        <end position="771"/>
    </location>
</feature>
<dbReference type="AlphaFoldDB" id="A0A8H2WQU8"/>
<dbReference type="EMBL" id="CAJMWX010000013">
    <property type="protein sequence ID" value="CAE6396703.1"/>
    <property type="molecule type" value="Genomic_DNA"/>
</dbReference>
<name>A0A8H2WQU8_9AGAM</name>
<dbReference type="Proteomes" id="UP000663888">
    <property type="component" value="Unassembled WGS sequence"/>
</dbReference>
<feature type="compositionally biased region" description="Acidic residues" evidence="1">
    <location>
        <begin position="725"/>
        <end position="739"/>
    </location>
</feature>
<dbReference type="InterPro" id="IPR041078">
    <property type="entry name" value="Plavaka"/>
</dbReference>
<reference evidence="2" key="1">
    <citation type="submission" date="2021-01" db="EMBL/GenBank/DDBJ databases">
        <authorList>
            <person name="Kaushik A."/>
        </authorList>
    </citation>
    <scope>NUCLEOTIDE SEQUENCE</scope>
    <source>
        <strain evidence="2">AG4-R118</strain>
    </source>
</reference>
<accession>A0A8H2WQU8</accession>
<evidence type="ECO:0000313" key="2">
    <source>
        <dbReference type="EMBL" id="CAE6396703.1"/>
    </source>
</evidence>
<dbReference type="Pfam" id="PF18759">
    <property type="entry name" value="Plavaka"/>
    <property type="match status" value="1"/>
</dbReference>
<evidence type="ECO:0000313" key="3">
    <source>
        <dbReference type="Proteomes" id="UP000663888"/>
    </source>
</evidence>
<comment type="caution">
    <text evidence="2">The sequence shown here is derived from an EMBL/GenBank/DDBJ whole genome shotgun (WGS) entry which is preliminary data.</text>
</comment>
<protein>
    <submittedName>
        <fullName evidence="2">Uncharacterized protein</fullName>
    </submittedName>
</protein>
<organism evidence="2 3">
    <name type="scientific">Rhizoctonia solani</name>
    <dbReference type="NCBI Taxonomy" id="456999"/>
    <lineage>
        <taxon>Eukaryota</taxon>
        <taxon>Fungi</taxon>
        <taxon>Dikarya</taxon>
        <taxon>Basidiomycota</taxon>
        <taxon>Agaricomycotina</taxon>
        <taxon>Agaricomycetes</taxon>
        <taxon>Cantharellales</taxon>
        <taxon>Ceratobasidiaceae</taxon>
        <taxon>Rhizoctonia</taxon>
    </lineage>
</organism>
<gene>
    <name evidence="2" type="ORF">RDB_LOCUS1020</name>
</gene>